<gene>
    <name evidence="4" type="ORF">J2TS6_45270</name>
</gene>
<name>A0A920CBC1_9BACL</name>
<evidence type="ECO:0000256" key="2">
    <source>
        <dbReference type="PROSITE-ProRule" id="PRU00335"/>
    </source>
</evidence>
<proteinExistence type="predicted"/>
<evidence type="ECO:0000256" key="1">
    <source>
        <dbReference type="ARBA" id="ARBA00023125"/>
    </source>
</evidence>
<dbReference type="InterPro" id="IPR036271">
    <property type="entry name" value="Tet_transcr_reg_TetR-rel_C_sf"/>
</dbReference>
<dbReference type="AlphaFoldDB" id="A0A920CBC1"/>
<accession>A0A920CBC1</accession>
<evidence type="ECO:0000313" key="5">
    <source>
        <dbReference type="Proteomes" id="UP000679779"/>
    </source>
</evidence>
<dbReference type="EMBL" id="BORQ01000006">
    <property type="protein sequence ID" value="GIO33386.1"/>
    <property type="molecule type" value="Genomic_DNA"/>
</dbReference>
<dbReference type="PRINTS" id="PR00455">
    <property type="entry name" value="HTHTETR"/>
</dbReference>
<dbReference type="RefSeq" id="WP_160043548.1">
    <property type="nucleotide sequence ID" value="NZ_BORQ01000006.1"/>
</dbReference>
<dbReference type="InterPro" id="IPR009057">
    <property type="entry name" value="Homeodomain-like_sf"/>
</dbReference>
<keyword evidence="1 2" id="KW-0238">DNA-binding</keyword>
<evidence type="ECO:0000313" key="4">
    <source>
        <dbReference type="EMBL" id="GIO33386.1"/>
    </source>
</evidence>
<dbReference type="InterPro" id="IPR001647">
    <property type="entry name" value="HTH_TetR"/>
</dbReference>
<reference evidence="4" key="1">
    <citation type="submission" date="2021-03" db="EMBL/GenBank/DDBJ databases">
        <title>Antimicrobial resistance genes in bacteria isolated from Japanese honey, and their potential for conferring macrolide and lincosamide resistance in the American foulbrood pathogen Paenibacillus larvae.</title>
        <authorList>
            <person name="Okamoto M."/>
            <person name="Kumagai M."/>
            <person name="Kanamori H."/>
            <person name="Takamatsu D."/>
        </authorList>
    </citation>
    <scope>NUCLEOTIDE SEQUENCE</scope>
    <source>
        <strain evidence="4">J2TS6</strain>
    </source>
</reference>
<dbReference type="Pfam" id="PF00440">
    <property type="entry name" value="TetR_N"/>
    <property type="match status" value="1"/>
</dbReference>
<keyword evidence="5" id="KW-1185">Reference proteome</keyword>
<dbReference type="GO" id="GO:0003677">
    <property type="term" value="F:DNA binding"/>
    <property type="evidence" value="ECO:0007669"/>
    <property type="project" value="UniProtKB-UniRule"/>
</dbReference>
<feature type="domain" description="HTH tetR-type" evidence="3">
    <location>
        <begin position="8"/>
        <end position="68"/>
    </location>
</feature>
<comment type="caution">
    <text evidence="4">The sequence shown here is derived from an EMBL/GenBank/DDBJ whole genome shotgun (WGS) entry which is preliminary data.</text>
</comment>
<dbReference type="PANTHER" id="PTHR30328:SF54">
    <property type="entry name" value="HTH-TYPE TRANSCRIPTIONAL REPRESSOR SCO4008"/>
    <property type="match status" value="1"/>
</dbReference>
<dbReference type="SUPFAM" id="SSF46689">
    <property type="entry name" value="Homeodomain-like"/>
    <property type="match status" value="1"/>
</dbReference>
<dbReference type="SUPFAM" id="SSF48498">
    <property type="entry name" value="Tetracyclin repressor-like, C-terminal domain"/>
    <property type="match status" value="1"/>
</dbReference>
<dbReference type="Gene3D" id="1.10.357.10">
    <property type="entry name" value="Tetracycline Repressor, domain 2"/>
    <property type="match status" value="1"/>
</dbReference>
<dbReference type="PANTHER" id="PTHR30328">
    <property type="entry name" value="TRANSCRIPTIONAL REPRESSOR"/>
    <property type="match status" value="1"/>
</dbReference>
<protein>
    <recommendedName>
        <fullName evidence="3">HTH tetR-type domain-containing protein</fullName>
    </recommendedName>
</protein>
<dbReference type="GO" id="GO:0006355">
    <property type="term" value="P:regulation of DNA-templated transcription"/>
    <property type="evidence" value="ECO:0007669"/>
    <property type="project" value="UniProtKB-ARBA"/>
</dbReference>
<dbReference type="PROSITE" id="PS50977">
    <property type="entry name" value="HTH_TETR_2"/>
    <property type="match status" value="1"/>
</dbReference>
<organism evidence="4 5">
    <name type="scientific">Paenibacillus albilobatus</name>
    <dbReference type="NCBI Taxonomy" id="2716884"/>
    <lineage>
        <taxon>Bacteria</taxon>
        <taxon>Bacillati</taxon>
        <taxon>Bacillota</taxon>
        <taxon>Bacilli</taxon>
        <taxon>Bacillales</taxon>
        <taxon>Paenibacillaceae</taxon>
        <taxon>Paenibacillus</taxon>
    </lineage>
</organism>
<dbReference type="Proteomes" id="UP000679779">
    <property type="component" value="Unassembled WGS sequence"/>
</dbReference>
<feature type="DNA-binding region" description="H-T-H motif" evidence="2">
    <location>
        <begin position="31"/>
        <end position="50"/>
    </location>
</feature>
<dbReference type="InterPro" id="IPR050109">
    <property type="entry name" value="HTH-type_TetR-like_transc_reg"/>
</dbReference>
<sequence>MGEIRNAERTQKNILEAAKREFFDKGFKGARIEAIAENAGVKKQLIYHYFKGKAELLEAVLAYSATSEPEWVSQVPDDPLHIAEHRFRVNSQARADFIKFSAWEALEARAEQTSWNKGGEIALQSYASYWKAQQEKGMVPPDLDPELVALALTALTTYPIIFSSITQIMTGFESTDPEFQARWSAFLTKVSEHLLTPSGETDSLKGE</sequence>
<evidence type="ECO:0000259" key="3">
    <source>
        <dbReference type="PROSITE" id="PS50977"/>
    </source>
</evidence>